<feature type="compositionally biased region" description="Basic residues" evidence="1">
    <location>
        <begin position="73"/>
        <end position="84"/>
    </location>
</feature>
<organism evidence="2 3">
    <name type="scientific">Mesorhizobium sangaii</name>
    <dbReference type="NCBI Taxonomy" id="505389"/>
    <lineage>
        <taxon>Bacteria</taxon>
        <taxon>Pseudomonadati</taxon>
        <taxon>Pseudomonadota</taxon>
        <taxon>Alphaproteobacteria</taxon>
        <taxon>Hyphomicrobiales</taxon>
        <taxon>Phyllobacteriaceae</taxon>
        <taxon>Mesorhizobium</taxon>
    </lineage>
</organism>
<protein>
    <submittedName>
        <fullName evidence="2">Uncharacterized protein</fullName>
    </submittedName>
</protein>
<comment type="caution">
    <text evidence="2">The sequence shown here is derived from an EMBL/GenBank/DDBJ whole genome shotgun (WGS) entry which is preliminary data.</text>
</comment>
<dbReference type="AlphaFoldDB" id="A0A841P9A5"/>
<name>A0A841P9A5_9HYPH</name>
<dbReference type="EMBL" id="JACHEF010000004">
    <property type="protein sequence ID" value="MBB6411894.1"/>
    <property type="molecule type" value="Genomic_DNA"/>
</dbReference>
<evidence type="ECO:0000256" key="1">
    <source>
        <dbReference type="SAM" id="MobiDB-lite"/>
    </source>
</evidence>
<keyword evidence="3" id="KW-1185">Reference proteome</keyword>
<reference evidence="2 3" key="1">
    <citation type="submission" date="2020-08" db="EMBL/GenBank/DDBJ databases">
        <title>Genomic Encyclopedia of Type Strains, Phase IV (KMG-IV): sequencing the most valuable type-strain genomes for metagenomic binning, comparative biology and taxonomic classification.</title>
        <authorList>
            <person name="Goeker M."/>
        </authorList>
    </citation>
    <scope>NUCLEOTIDE SEQUENCE [LARGE SCALE GENOMIC DNA]</scope>
    <source>
        <strain evidence="2 3">DSM 100039</strain>
    </source>
</reference>
<dbReference type="Proteomes" id="UP000556329">
    <property type="component" value="Unassembled WGS sequence"/>
</dbReference>
<accession>A0A841P9A5</accession>
<dbReference type="RefSeq" id="WP_184874777.1">
    <property type="nucleotide sequence ID" value="NZ_JACHEF010000004.1"/>
</dbReference>
<proteinExistence type="predicted"/>
<gene>
    <name evidence="2" type="ORF">HNQ71_004582</name>
</gene>
<sequence length="134" mass="14982">MNYALSIVSGVRPKDQIEATLGIQMAAIHLATMNAAANMGAAKTWELRESQERTLNRLARTFVAQVEALKRYRSTGNRRQRRSRGWGGARKMIDNPMNRAPRCTARSKRTGVGCKAFLASDRRGRKASGKILHR</sequence>
<evidence type="ECO:0000313" key="2">
    <source>
        <dbReference type="EMBL" id="MBB6411894.1"/>
    </source>
</evidence>
<feature type="region of interest" description="Disordered" evidence="1">
    <location>
        <begin position="73"/>
        <end position="104"/>
    </location>
</feature>
<evidence type="ECO:0000313" key="3">
    <source>
        <dbReference type="Proteomes" id="UP000556329"/>
    </source>
</evidence>